<evidence type="ECO:0000256" key="6">
    <source>
        <dbReference type="SAM" id="SignalP"/>
    </source>
</evidence>
<evidence type="ECO:0000313" key="9">
    <source>
        <dbReference type="EMBL" id="TYZ10985.1"/>
    </source>
</evidence>
<reference evidence="9 10" key="1">
    <citation type="submission" date="2019-08" db="EMBL/GenBank/DDBJ databases">
        <authorList>
            <person name="Seo M.-J."/>
        </authorList>
    </citation>
    <scope>NUCLEOTIDE SEQUENCE [LARGE SCALE GENOMIC DNA]</scope>
    <source>
        <strain evidence="9 10">KIGAM108</strain>
    </source>
</reference>
<dbReference type="GO" id="GO:0009279">
    <property type="term" value="C:cell outer membrane"/>
    <property type="evidence" value="ECO:0007669"/>
    <property type="project" value="UniProtKB-SubCell"/>
</dbReference>
<evidence type="ECO:0000256" key="1">
    <source>
        <dbReference type="ARBA" id="ARBA00004442"/>
    </source>
</evidence>
<gene>
    <name evidence="9" type="ORF">FY528_08010</name>
</gene>
<dbReference type="Proteomes" id="UP000322791">
    <property type="component" value="Unassembled WGS sequence"/>
</dbReference>
<evidence type="ECO:0000259" key="8">
    <source>
        <dbReference type="Pfam" id="PF14322"/>
    </source>
</evidence>
<evidence type="ECO:0000259" key="7">
    <source>
        <dbReference type="Pfam" id="PF07980"/>
    </source>
</evidence>
<sequence>MTFYKKRLLALLAGTLLLSTSCEKDLLDQPNPNLPTAETFWQNSQDANKGVLAAYSGLQQLGNYRRWIYFAYDLRSDEGFSSSPWPELQNFTKFILADYNFVVNTDVWGHHYVGINRCNQVLAYVPAIEMDATLKAQLLGEARFIRALHYFNLVSLYGRPVMATEPATADYRPAQAASEQEVWDFIVQDLEAAKAGLPVSYSGNDIGRATKGAATALLGKAYMQQRKWAEASAQLAEVIGSGRYSLTPDYRDNFRHDRENNSESVFEVQFTAEYSADRDDDYAGASEASQRAQFFGLPGKGWTDGEARAWLIDEFLKEKTATGKKDPRLAATLFFSRTRAGYPNDPTDPVDQDDKAYDNLTLDQRFATEAYNRGRVYWRKYENDYWKNAEGYYSPINHRVLRYADVLLSQAECLNEEGKTGEALPLVNQVRARVGLAPLGSLGQEALRAQLMHERVTELAGESWRWHDLRRWGLLDSQAGIDELKARDPDFNNFEVGKSALLPIPRTDVDIANLTQNPGWK</sequence>
<evidence type="ECO:0000256" key="2">
    <source>
        <dbReference type="ARBA" id="ARBA00006275"/>
    </source>
</evidence>
<comment type="caution">
    <text evidence="9">The sequence shown here is derived from an EMBL/GenBank/DDBJ whole genome shotgun (WGS) entry which is preliminary data.</text>
</comment>
<dbReference type="InterPro" id="IPR012944">
    <property type="entry name" value="SusD_RagB_dom"/>
</dbReference>
<evidence type="ECO:0000313" key="10">
    <source>
        <dbReference type="Proteomes" id="UP000322791"/>
    </source>
</evidence>
<dbReference type="AlphaFoldDB" id="A0A5D6V735"/>
<dbReference type="Pfam" id="PF14322">
    <property type="entry name" value="SusD-like_3"/>
    <property type="match status" value="1"/>
</dbReference>
<accession>A0A5D6V735</accession>
<keyword evidence="3 6" id="KW-0732">Signal</keyword>
<dbReference type="InterPro" id="IPR033985">
    <property type="entry name" value="SusD-like_N"/>
</dbReference>
<proteinExistence type="inferred from homology"/>
<organism evidence="9 10">
    <name type="scientific">Hymenobacter lutimineralis</name>
    <dbReference type="NCBI Taxonomy" id="2606448"/>
    <lineage>
        <taxon>Bacteria</taxon>
        <taxon>Pseudomonadati</taxon>
        <taxon>Bacteroidota</taxon>
        <taxon>Cytophagia</taxon>
        <taxon>Cytophagales</taxon>
        <taxon>Hymenobacteraceae</taxon>
        <taxon>Hymenobacter</taxon>
    </lineage>
</organism>
<dbReference type="EMBL" id="VTHL01000006">
    <property type="protein sequence ID" value="TYZ10985.1"/>
    <property type="molecule type" value="Genomic_DNA"/>
</dbReference>
<dbReference type="PROSITE" id="PS51257">
    <property type="entry name" value="PROKAR_LIPOPROTEIN"/>
    <property type="match status" value="1"/>
</dbReference>
<keyword evidence="4" id="KW-0472">Membrane</keyword>
<dbReference type="Gene3D" id="1.25.40.390">
    <property type="match status" value="1"/>
</dbReference>
<feature type="chain" id="PRO_5023074025" evidence="6">
    <location>
        <begin position="25"/>
        <end position="521"/>
    </location>
</feature>
<comment type="similarity">
    <text evidence="2">Belongs to the SusD family.</text>
</comment>
<evidence type="ECO:0000256" key="5">
    <source>
        <dbReference type="ARBA" id="ARBA00023237"/>
    </source>
</evidence>
<evidence type="ECO:0000256" key="3">
    <source>
        <dbReference type="ARBA" id="ARBA00022729"/>
    </source>
</evidence>
<dbReference type="InterPro" id="IPR011990">
    <property type="entry name" value="TPR-like_helical_dom_sf"/>
</dbReference>
<keyword evidence="5" id="KW-0998">Cell outer membrane</keyword>
<feature type="domain" description="RagB/SusD" evidence="7">
    <location>
        <begin position="263"/>
        <end position="520"/>
    </location>
</feature>
<feature type="signal peptide" evidence="6">
    <location>
        <begin position="1"/>
        <end position="24"/>
    </location>
</feature>
<evidence type="ECO:0000256" key="4">
    <source>
        <dbReference type="ARBA" id="ARBA00023136"/>
    </source>
</evidence>
<dbReference type="SUPFAM" id="SSF48452">
    <property type="entry name" value="TPR-like"/>
    <property type="match status" value="1"/>
</dbReference>
<protein>
    <submittedName>
        <fullName evidence="9">RagB/SusD family nutrient uptake outer membrane protein</fullName>
    </submittedName>
</protein>
<dbReference type="Pfam" id="PF07980">
    <property type="entry name" value="SusD_RagB"/>
    <property type="match status" value="1"/>
</dbReference>
<keyword evidence="10" id="KW-1185">Reference proteome</keyword>
<feature type="domain" description="SusD-like N-terminal" evidence="8">
    <location>
        <begin position="87"/>
        <end position="222"/>
    </location>
</feature>
<dbReference type="RefSeq" id="WP_149070470.1">
    <property type="nucleotide sequence ID" value="NZ_VTHL01000006.1"/>
</dbReference>
<comment type="subcellular location">
    <subcellularLocation>
        <location evidence="1">Cell outer membrane</location>
    </subcellularLocation>
</comment>
<dbReference type="CDD" id="cd08977">
    <property type="entry name" value="SusD"/>
    <property type="match status" value="1"/>
</dbReference>
<name>A0A5D6V735_9BACT</name>